<dbReference type="PhylomeDB" id="A0A0G4F0U4"/>
<dbReference type="InterPro" id="IPR017927">
    <property type="entry name" value="FAD-bd_FR_type"/>
</dbReference>
<dbReference type="InterPro" id="IPR017938">
    <property type="entry name" value="Riboflavin_synthase-like_b-brl"/>
</dbReference>
<keyword evidence="4" id="KW-0288">FMN</keyword>
<dbReference type="Gene3D" id="2.40.30.10">
    <property type="entry name" value="Translation factors"/>
    <property type="match status" value="1"/>
</dbReference>
<feature type="domain" description="FAD-binding FR-type" evidence="11">
    <location>
        <begin position="266"/>
        <end position="572"/>
    </location>
</feature>
<dbReference type="InterPro" id="IPR001433">
    <property type="entry name" value="OxRdtase_FAD/NAD-bd"/>
</dbReference>
<evidence type="ECO:0000313" key="12">
    <source>
        <dbReference type="EMBL" id="CEM05484.1"/>
    </source>
</evidence>
<protein>
    <recommendedName>
        <fullName evidence="8">NADPH--hemoprotein reductase</fullName>
        <ecNumber evidence="8">1.6.2.4</ecNumber>
    </recommendedName>
</protein>
<dbReference type="SUPFAM" id="SSF52218">
    <property type="entry name" value="Flavoproteins"/>
    <property type="match status" value="1"/>
</dbReference>
<dbReference type="InterPro" id="IPR023173">
    <property type="entry name" value="NADPH_Cyt_P450_Rdtase_alpha"/>
</dbReference>
<keyword evidence="5" id="KW-0274">FAD</keyword>
<name>A0A0G4F0U4_9ALVE</name>
<dbReference type="Pfam" id="PF00667">
    <property type="entry name" value="FAD_binding_1"/>
    <property type="match status" value="1"/>
</dbReference>
<accession>A0A0G4F0U4</accession>
<dbReference type="InterPro" id="IPR001094">
    <property type="entry name" value="Flavdoxin-like"/>
</dbReference>
<evidence type="ECO:0000256" key="7">
    <source>
        <dbReference type="ARBA" id="ARBA00023002"/>
    </source>
</evidence>
<dbReference type="PRINTS" id="PR00369">
    <property type="entry name" value="FLAVODOXIN"/>
</dbReference>
<dbReference type="SUPFAM" id="SSF63380">
    <property type="entry name" value="Riboflavin synthase domain-like"/>
    <property type="match status" value="1"/>
</dbReference>
<dbReference type="AlphaFoldDB" id="A0A0G4F0U4"/>
<dbReference type="InterPro" id="IPR003097">
    <property type="entry name" value="CysJ-like_FAD-binding"/>
</dbReference>
<feature type="region of interest" description="Disordered" evidence="9">
    <location>
        <begin position="295"/>
        <end position="342"/>
    </location>
</feature>
<feature type="compositionally biased region" description="Low complexity" evidence="9">
    <location>
        <begin position="309"/>
        <end position="324"/>
    </location>
</feature>
<keyword evidence="3" id="KW-0285">Flavoprotein</keyword>
<dbReference type="InterPro" id="IPR039261">
    <property type="entry name" value="FNR_nucleotide-bd"/>
</dbReference>
<dbReference type="VEuPathDB" id="CryptoDB:Cvel_14639"/>
<dbReference type="Gene3D" id="3.40.50.360">
    <property type="match status" value="1"/>
</dbReference>
<dbReference type="PROSITE" id="PS50902">
    <property type="entry name" value="FLAVODOXIN_LIKE"/>
    <property type="match status" value="1"/>
</dbReference>
<dbReference type="Gene3D" id="3.40.50.80">
    <property type="entry name" value="Nucleotide-binding domain of ferredoxin-NADP reductase (FNR) module"/>
    <property type="match status" value="1"/>
</dbReference>
<dbReference type="InterPro" id="IPR008254">
    <property type="entry name" value="Flavodoxin/NO_synth"/>
</dbReference>
<comment type="cofactor">
    <cofactor evidence="1">
        <name>FMN</name>
        <dbReference type="ChEBI" id="CHEBI:58210"/>
    </cofactor>
</comment>
<dbReference type="PANTHER" id="PTHR19384">
    <property type="entry name" value="NITRIC OXIDE SYNTHASE-RELATED"/>
    <property type="match status" value="1"/>
</dbReference>
<dbReference type="SUPFAM" id="SSF52343">
    <property type="entry name" value="Ferredoxin reductase-like, C-terminal NADP-linked domain"/>
    <property type="match status" value="1"/>
</dbReference>
<evidence type="ECO:0000256" key="6">
    <source>
        <dbReference type="ARBA" id="ARBA00022857"/>
    </source>
</evidence>
<dbReference type="GO" id="GO:0003958">
    <property type="term" value="F:NADPH-hemoprotein reductase activity"/>
    <property type="evidence" value="ECO:0007669"/>
    <property type="project" value="UniProtKB-EC"/>
</dbReference>
<feature type="domain" description="Flavodoxin-like" evidence="10">
    <location>
        <begin position="58"/>
        <end position="199"/>
    </location>
</feature>
<comment type="cofactor">
    <cofactor evidence="2">
        <name>FAD</name>
        <dbReference type="ChEBI" id="CHEBI:57692"/>
    </cofactor>
</comment>
<dbReference type="PROSITE" id="PS51384">
    <property type="entry name" value="FAD_FR"/>
    <property type="match status" value="1"/>
</dbReference>
<dbReference type="GO" id="GO:0010181">
    <property type="term" value="F:FMN binding"/>
    <property type="evidence" value="ECO:0007669"/>
    <property type="project" value="InterPro"/>
</dbReference>
<gene>
    <name evidence="12" type="ORF">Cvel_14639</name>
</gene>
<evidence type="ECO:0000259" key="11">
    <source>
        <dbReference type="PROSITE" id="PS51384"/>
    </source>
</evidence>
<evidence type="ECO:0000256" key="8">
    <source>
        <dbReference type="ARBA" id="ARBA00023797"/>
    </source>
</evidence>
<evidence type="ECO:0000256" key="4">
    <source>
        <dbReference type="ARBA" id="ARBA00022643"/>
    </source>
</evidence>
<dbReference type="EMBL" id="CDMZ01000053">
    <property type="protein sequence ID" value="CEM05484.1"/>
    <property type="molecule type" value="Genomic_DNA"/>
</dbReference>
<dbReference type="PRINTS" id="PR00371">
    <property type="entry name" value="FPNCR"/>
</dbReference>
<evidence type="ECO:0000256" key="5">
    <source>
        <dbReference type="ARBA" id="ARBA00022827"/>
    </source>
</evidence>
<dbReference type="GO" id="GO:0050660">
    <property type="term" value="F:flavin adenine dinucleotide binding"/>
    <property type="evidence" value="ECO:0007669"/>
    <property type="project" value="TreeGrafter"/>
</dbReference>
<evidence type="ECO:0000259" key="10">
    <source>
        <dbReference type="PROSITE" id="PS50902"/>
    </source>
</evidence>
<organism evidence="12">
    <name type="scientific">Chromera velia CCMP2878</name>
    <dbReference type="NCBI Taxonomy" id="1169474"/>
    <lineage>
        <taxon>Eukaryota</taxon>
        <taxon>Sar</taxon>
        <taxon>Alveolata</taxon>
        <taxon>Colpodellida</taxon>
        <taxon>Chromeraceae</taxon>
        <taxon>Chromera</taxon>
    </lineage>
</organism>
<keyword evidence="6" id="KW-0521">NADP</keyword>
<reference evidence="12" key="1">
    <citation type="submission" date="2014-11" db="EMBL/GenBank/DDBJ databases">
        <authorList>
            <person name="Otto D Thomas"/>
            <person name="Naeem Raeece"/>
        </authorList>
    </citation>
    <scope>NUCLEOTIDE SEQUENCE</scope>
</reference>
<evidence type="ECO:0000256" key="3">
    <source>
        <dbReference type="ARBA" id="ARBA00022630"/>
    </source>
</evidence>
<dbReference type="Pfam" id="PF00175">
    <property type="entry name" value="NAD_binding_1"/>
    <property type="match status" value="1"/>
</dbReference>
<keyword evidence="7" id="KW-0560">Oxidoreductase</keyword>
<dbReference type="InterPro" id="IPR001709">
    <property type="entry name" value="Flavoprot_Pyr_Nucl_cyt_Rdtase"/>
</dbReference>
<evidence type="ECO:0000256" key="9">
    <source>
        <dbReference type="SAM" id="MobiDB-lite"/>
    </source>
</evidence>
<dbReference type="InterPro" id="IPR029039">
    <property type="entry name" value="Flavoprotein-like_sf"/>
</dbReference>
<dbReference type="PANTHER" id="PTHR19384:SF17">
    <property type="entry name" value="NADPH--CYTOCHROME P450 REDUCTASE"/>
    <property type="match status" value="1"/>
</dbReference>
<dbReference type="EC" id="1.6.2.4" evidence="8"/>
<evidence type="ECO:0000256" key="1">
    <source>
        <dbReference type="ARBA" id="ARBA00001917"/>
    </source>
</evidence>
<dbReference type="GO" id="GO:0005829">
    <property type="term" value="C:cytosol"/>
    <property type="evidence" value="ECO:0007669"/>
    <property type="project" value="TreeGrafter"/>
</dbReference>
<dbReference type="Pfam" id="PF00258">
    <property type="entry name" value="Flavodoxin_1"/>
    <property type="match status" value="1"/>
</dbReference>
<dbReference type="Gene3D" id="1.20.990.10">
    <property type="entry name" value="NADPH-cytochrome p450 Reductase, Chain A, domain 3"/>
    <property type="match status" value="1"/>
</dbReference>
<sequence>MDTKSLSSLVAFGAAAAAAGLTIYFLTRRTQEEEEKRTSQGAVMAFSSFDEAPDENTVFIYFGSQTGTAEAFAKDIATQAEERQLEAEIIDLEDFNPKVLAKQKYAVFLVATYGEGDPTDNAVAFHKWLTNKNTEADLSPLLFAVMGLGNRQYMHFNEMAKKVERHLSRFGARNICKRGEGDDDQDIEADFNDWSSKHLWPALERAFRSPSAVASPKMGATPVSSNIPPWAKKAPLKIKFLDKNAPTPPPPAKGVTGTDTHARFYFHSKIVPVAVDRELRQVADSHAGLTTKHVEFDLSSARTPPGVPSGSSDTETDSSSPAAAGRGGASPGRREGGLTYHTADNLDVLPENETAVVEWFAERLGVSKQLDSLICFEHGFGSEDSGKRPFPTPCSVRYALTRFCDLCGLPTKSQLRDFAHFVQDDEEKEALLELLGEGGVRAFRKHVKEPELSLREFMEIFMTSAEFDLAAFLQLCPRQKPRPYTISSSSVESPTQVAVTVSRVANDLPPLKPHLQSLKDDGLLPALDASKLAEISERARTFRGVCSSFLCCRLDHSPAVQVGVKQSSFRLPEDPKVPIIMVAAGTGLAPMRAFVRELRHRRQVGGPSSCPSEVVLFFGCQHEEKDYIYKDELQAALKDGILSDLVLAFSRLQAEKVYVQHRVKEHGKRVVELCSKGGYLFVCGGTAMGRSVREALEEVSVAETGSSTLVDQMGEERRIVEELWA</sequence>
<evidence type="ECO:0000256" key="2">
    <source>
        <dbReference type="ARBA" id="ARBA00001974"/>
    </source>
</evidence>
<proteinExistence type="predicted"/>